<dbReference type="EMBL" id="CM047910">
    <property type="protein sequence ID" value="KAJ0075988.1"/>
    <property type="molecule type" value="Genomic_DNA"/>
</dbReference>
<accession>A0ACC0ZVK6</accession>
<proteinExistence type="predicted"/>
<comment type="caution">
    <text evidence="1">The sequence shown here is derived from an EMBL/GenBank/DDBJ whole genome shotgun (WGS) entry which is preliminary data.</text>
</comment>
<evidence type="ECO:0000313" key="2">
    <source>
        <dbReference type="Proteomes" id="UP001164250"/>
    </source>
</evidence>
<protein>
    <submittedName>
        <fullName evidence="1">Uncharacterized protein</fullName>
    </submittedName>
</protein>
<reference evidence="2" key="1">
    <citation type="journal article" date="2023" name="G3 (Bethesda)">
        <title>Genome assembly and association tests identify interacting loci associated with vigor, precocity, and sex in interspecific pistachio rootstocks.</title>
        <authorList>
            <person name="Palmer W."/>
            <person name="Jacygrad E."/>
            <person name="Sagayaradj S."/>
            <person name="Cavanaugh K."/>
            <person name="Han R."/>
            <person name="Bertier L."/>
            <person name="Beede B."/>
            <person name="Kafkas S."/>
            <person name="Golino D."/>
            <person name="Preece J."/>
            <person name="Michelmore R."/>
        </authorList>
    </citation>
    <scope>NUCLEOTIDE SEQUENCE [LARGE SCALE GENOMIC DNA]</scope>
</reference>
<dbReference type="Proteomes" id="UP001164250">
    <property type="component" value="Chromosome 15"/>
</dbReference>
<sequence>MPEEEWVNVAMSDDSLVVEMLLRLHQAEPPPTARKSAPPLQLEWSVRQRRSKQLPRKKADATRASPTTPLSWSGATSVSGGAADAFEESSKPSKPIDNTRSKVVATGETSTPKRSRKKKTLAELREEESLLLKEERSLKNQLATLRLTLEKQRTRNESLKRMKLDILSHQATKTVRASHASEEAILNQCDQVKLAHEPSQMLLPANGACNELNPSHPNGSFAALEDESKVSSFVLPDLNLPFDDDSSSGILYGIS</sequence>
<evidence type="ECO:0000313" key="1">
    <source>
        <dbReference type="EMBL" id="KAJ0075988.1"/>
    </source>
</evidence>
<organism evidence="1 2">
    <name type="scientific">Pistacia atlantica</name>
    <dbReference type="NCBI Taxonomy" id="434234"/>
    <lineage>
        <taxon>Eukaryota</taxon>
        <taxon>Viridiplantae</taxon>
        <taxon>Streptophyta</taxon>
        <taxon>Embryophyta</taxon>
        <taxon>Tracheophyta</taxon>
        <taxon>Spermatophyta</taxon>
        <taxon>Magnoliopsida</taxon>
        <taxon>eudicotyledons</taxon>
        <taxon>Gunneridae</taxon>
        <taxon>Pentapetalae</taxon>
        <taxon>rosids</taxon>
        <taxon>malvids</taxon>
        <taxon>Sapindales</taxon>
        <taxon>Anacardiaceae</taxon>
        <taxon>Pistacia</taxon>
    </lineage>
</organism>
<keyword evidence="2" id="KW-1185">Reference proteome</keyword>
<name>A0ACC0ZVK6_9ROSI</name>
<gene>
    <name evidence="1" type="ORF">Patl1_34675</name>
</gene>